<dbReference type="InterPro" id="IPR025101">
    <property type="entry name" value="DUF4012"/>
</dbReference>
<feature type="transmembrane region" description="Helical" evidence="1">
    <location>
        <begin position="15"/>
        <end position="35"/>
    </location>
</feature>
<organism evidence="2 3">
    <name type="scientific">Candidatus Roizmanbacteria bacterium CG23_combo_of_CG06-09_8_20_14_all_35_49</name>
    <dbReference type="NCBI Taxonomy" id="1974863"/>
    <lineage>
        <taxon>Bacteria</taxon>
        <taxon>Candidatus Roizmaniibacteriota</taxon>
    </lineage>
</organism>
<reference evidence="2 3" key="1">
    <citation type="submission" date="2017-09" db="EMBL/GenBank/DDBJ databases">
        <title>Depth-based differentiation of microbial function through sediment-hosted aquifers and enrichment of novel symbionts in the deep terrestrial subsurface.</title>
        <authorList>
            <person name="Probst A.J."/>
            <person name="Ladd B."/>
            <person name="Jarett J.K."/>
            <person name="Geller-Mcgrath D.E."/>
            <person name="Sieber C.M."/>
            <person name="Emerson J.B."/>
            <person name="Anantharaman K."/>
            <person name="Thomas B.C."/>
            <person name="Malmstrom R."/>
            <person name="Stieglmeier M."/>
            <person name="Klingl A."/>
            <person name="Woyke T."/>
            <person name="Ryan C.M."/>
            <person name="Banfield J.F."/>
        </authorList>
    </citation>
    <scope>NUCLEOTIDE SEQUENCE [LARGE SCALE GENOMIC DNA]</scope>
    <source>
        <strain evidence="2">CG23_combo_of_CG06-09_8_20_14_all_35_49</strain>
    </source>
</reference>
<protein>
    <recommendedName>
        <fullName evidence="4">DUF4012 domain-containing protein</fullName>
    </recommendedName>
</protein>
<evidence type="ECO:0000313" key="2">
    <source>
        <dbReference type="EMBL" id="PIP15165.1"/>
    </source>
</evidence>
<dbReference type="EMBL" id="PCRE01000015">
    <property type="protein sequence ID" value="PIP15165.1"/>
    <property type="molecule type" value="Genomic_DNA"/>
</dbReference>
<accession>A0A2G9Y7E4</accession>
<proteinExistence type="predicted"/>
<evidence type="ECO:0000256" key="1">
    <source>
        <dbReference type="SAM" id="Phobius"/>
    </source>
</evidence>
<keyword evidence="1" id="KW-1133">Transmembrane helix</keyword>
<dbReference type="Proteomes" id="UP000231025">
    <property type="component" value="Unassembled WGS sequence"/>
</dbReference>
<comment type="caution">
    <text evidence="2">The sequence shown here is derived from an EMBL/GenBank/DDBJ whole genome shotgun (WGS) entry which is preliminary data.</text>
</comment>
<dbReference type="AlphaFoldDB" id="A0A2G9Y7E4"/>
<dbReference type="Pfam" id="PF13196">
    <property type="entry name" value="DUF4012"/>
    <property type="match status" value="1"/>
</dbReference>
<keyword evidence="1" id="KW-0472">Membrane</keyword>
<sequence length="610" mass="69016">MGKEPVKMNKKQSNLILLGVSLAALIYFFIISPIVNIKSKANVLLASAKELKQVFAKNDISLLKTKLGDFSKQYADFEKSAKSIYWASFIPYVSDFKNGVEAGSYMVKAGVDTVNAIEPYADLIGFKKGESSFVEKSAEDRLQMAVLTLDKLVQKIDPITTDIDMANSKIAKINPNRYPKKLGKMIIRDNIINIKEQFEGTASLFVNAKPLIKKLPEILGSDEEKTYLILYQNDKERRATGGFLTFYAVFKIKNDKMTIDQSNDTYSLDETIANHPKAPREILTYHKDVSVFNIRDSNLSPDFVESVKLFESLYQKSGARVKYDGIIAMDSKILVDMLTIFGDTQVGGVNFSAKEDKRCDCPEAIYTLFDIVDRPVGYFKENRKGILGDLMYALFYKAIGYSPSKYWGTLMQTMYKNLEEKHILLYFVDPELQKSVEQINFAGRINDYQGDYLHINSVNFAGAKANLFVSEEVNSVTKGKSREVTVNFRNPYPHSDCNLERGGLCLNATLRNWIRIYVPRDSTLESFQGSQKKVQTYDKLGKTIFEGYLEVPTQGKATVIVKYTLPSGLSTDSMMIQKQPGVENQKWLIEVNGKKFFDGILETDKEIKVK</sequence>
<gene>
    <name evidence="2" type="ORF">COX47_00940</name>
</gene>
<name>A0A2G9Y7E4_9BACT</name>
<evidence type="ECO:0000313" key="3">
    <source>
        <dbReference type="Proteomes" id="UP000231025"/>
    </source>
</evidence>
<keyword evidence="1" id="KW-0812">Transmembrane</keyword>
<evidence type="ECO:0008006" key="4">
    <source>
        <dbReference type="Google" id="ProtNLM"/>
    </source>
</evidence>